<dbReference type="InterPro" id="IPR032675">
    <property type="entry name" value="LRR_dom_sf"/>
</dbReference>
<comment type="caution">
    <text evidence="2">The sequence shown here is derived from an EMBL/GenBank/DDBJ whole genome shotgun (WGS) entry which is preliminary data.</text>
</comment>
<dbReference type="SUPFAM" id="SSF81383">
    <property type="entry name" value="F-box domain"/>
    <property type="match status" value="1"/>
</dbReference>
<gene>
    <name evidence="2" type="ORF">D9756_008669</name>
</gene>
<dbReference type="PANTHER" id="PTHR16134:SF119">
    <property type="entry name" value="AT02038P-RELATED"/>
    <property type="match status" value="1"/>
</dbReference>
<dbReference type="InterPro" id="IPR001810">
    <property type="entry name" value="F-box_dom"/>
</dbReference>
<name>A0A8H5CYU3_9AGAR</name>
<feature type="domain" description="F-box" evidence="1">
    <location>
        <begin position="6"/>
        <end position="39"/>
    </location>
</feature>
<dbReference type="Gene3D" id="3.80.10.10">
    <property type="entry name" value="Ribonuclease Inhibitor"/>
    <property type="match status" value="2"/>
</dbReference>
<dbReference type="Proteomes" id="UP000559027">
    <property type="component" value="Unassembled WGS sequence"/>
</dbReference>
<dbReference type="Pfam" id="PF00646">
    <property type="entry name" value="F-box"/>
    <property type="match status" value="1"/>
</dbReference>
<sequence length="450" mass="50962">MVSADNLNLDVLEEIFSYLPHGPTLASIALVSRSFLEAVVPRLYASISFHLRHAKCYPEATTPFGAILSHPDLATYVRNVEILEMPKSQKANKLIHNATFMRECTTALKLCHNLSSFKMTVSGAAIHFFPCIIDKLRLEKLWLHANLTPMQSESLLSLPSLRSLELQAGSWSVADILPKWIQTSLHRSLRHLTLYMMTDLNEDVLESALQQLPELRGLHVIGCPKADHNCVLRVARHTPLLENLSISTSEVNKIIGLPPSELSCIRNLALDSRSPDTQEIISAVLQYLRVTYFPLISFKLRVSQKKVVIPLDLIKNLVEVYGHSLQRLSFLDCDVQTKSISHICKNCPRLERLDVAIPMKELGSFGKALSHAKSLRTIVDVDHHVQHGPRTNLTSDNVEFFMNYAPNLKTIVDGNRVWTRQRTQNNLFPVSLERKQTRKLGTYWFLPQEV</sequence>
<keyword evidence="3" id="KW-1185">Reference proteome</keyword>
<dbReference type="AlphaFoldDB" id="A0A8H5CYU3"/>
<reference evidence="2 3" key="1">
    <citation type="journal article" date="2020" name="ISME J.">
        <title>Uncovering the hidden diversity of litter-decomposition mechanisms in mushroom-forming fungi.</title>
        <authorList>
            <person name="Floudas D."/>
            <person name="Bentzer J."/>
            <person name="Ahren D."/>
            <person name="Johansson T."/>
            <person name="Persson P."/>
            <person name="Tunlid A."/>
        </authorList>
    </citation>
    <scope>NUCLEOTIDE SEQUENCE [LARGE SCALE GENOMIC DNA]</scope>
    <source>
        <strain evidence="2 3">CBS 146.42</strain>
    </source>
</reference>
<protein>
    <recommendedName>
        <fullName evidence="1">F-box domain-containing protein</fullName>
    </recommendedName>
</protein>
<evidence type="ECO:0000313" key="3">
    <source>
        <dbReference type="Proteomes" id="UP000559027"/>
    </source>
</evidence>
<dbReference type="OrthoDB" id="3005567at2759"/>
<dbReference type="PANTHER" id="PTHR16134">
    <property type="entry name" value="F-BOX/TPR REPEAT PROTEIN POF3"/>
    <property type="match status" value="1"/>
</dbReference>
<organism evidence="2 3">
    <name type="scientific">Leucocoprinus leucothites</name>
    <dbReference type="NCBI Taxonomy" id="201217"/>
    <lineage>
        <taxon>Eukaryota</taxon>
        <taxon>Fungi</taxon>
        <taxon>Dikarya</taxon>
        <taxon>Basidiomycota</taxon>
        <taxon>Agaricomycotina</taxon>
        <taxon>Agaricomycetes</taxon>
        <taxon>Agaricomycetidae</taxon>
        <taxon>Agaricales</taxon>
        <taxon>Agaricineae</taxon>
        <taxon>Agaricaceae</taxon>
        <taxon>Leucocoprinus</taxon>
    </lineage>
</organism>
<evidence type="ECO:0000313" key="2">
    <source>
        <dbReference type="EMBL" id="KAF5350430.1"/>
    </source>
</evidence>
<dbReference type="EMBL" id="JAACJO010000014">
    <property type="protein sequence ID" value="KAF5350430.1"/>
    <property type="molecule type" value="Genomic_DNA"/>
</dbReference>
<dbReference type="SUPFAM" id="SSF52047">
    <property type="entry name" value="RNI-like"/>
    <property type="match status" value="1"/>
</dbReference>
<accession>A0A8H5CYU3</accession>
<evidence type="ECO:0000259" key="1">
    <source>
        <dbReference type="Pfam" id="PF00646"/>
    </source>
</evidence>
<proteinExistence type="predicted"/>
<dbReference type="InterPro" id="IPR036047">
    <property type="entry name" value="F-box-like_dom_sf"/>
</dbReference>